<dbReference type="PANTHER" id="PTHR43158:SF1">
    <property type="entry name" value="ABC TRANSPORTER, ATP-BINDING PROTEIN"/>
    <property type="match status" value="1"/>
</dbReference>
<dbReference type="InterPro" id="IPR027417">
    <property type="entry name" value="P-loop_NTPase"/>
</dbReference>
<evidence type="ECO:0000256" key="1">
    <source>
        <dbReference type="ARBA" id="ARBA00022741"/>
    </source>
</evidence>
<dbReference type="GO" id="GO:0016887">
    <property type="term" value="F:ATP hydrolysis activity"/>
    <property type="evidence" value="ECO:0007669"/>
    <property type="project" value="InterPro"/>
</dbReference>
<dbReference type="InterPro" id="IPR003593">
    <property type="entry name" value="AAA+_ATPase"/>
</dbReference>
<dbReference type="RefSeq" id="WP_109626968.1">
    <property type="nucleotide sequence ID" value="NZ_CABJAT010000004.1"/>
</dbReference>
<dbReference type="SMART" id="SM00382">
    <property type="entry name" value="AAA"/>
    <property type="match status" value="1"/>
</dbReference>
<sequence>MTAADDILQDRGTLLTMRQANKWLDGRKIINMADLTIKKGRIIGVVGDNGYGKTVLLKMMAGLMEQDSGEIVRYTKEISFVLSGRSFYPWMRVMDALKYYRDFYDDFDINRAQQLIGESALEPDRKIRLLSTGQQERLCLILALARNSRLYLMDEPLNGIDPPFKKDFKKFLLANLPEDASVVMATHLLKELEYLFDEVLFVTGYGIRQMETEEIREKYHQSVEDYYMEVVRCEKV</sequence>
<reference evidence="4 5" key="1">
    <citation type="submission" date="2018-05" db="EMBL/GenBank/DDBJ databases">
        <authorList>
            <person name="Goeker M."/>
            <person name="Huntemann M."/>
            <person name="Clum A."/>
            <person name="Pillay M."/>
            <person name="Palaniappan K."/>
            <person name="Varghese N."/>
            <person name="Mikhailova N."/>
            <person name="Stamatis D."/>
            <person name="Reddy T."/>
            <person name="Daum C."/>
            <person name="Shapiro N."/>
            <person name="Ivanova N."/>
            <person name="Kyrpides N."/>
            <person name="Woyke T."/>
        </authorList>
    </citation>
    <scope>NUCLEOTIDE SEQUENCE [LARGE SCALE GENOMIC DNA]</scope>
    <source>
        <strain evidence="4 5">DSM 26524</strain>
    </source>
</reference>
<dbReference type="GO" id="GO:0005524">
    <property type="term" value="F:ATP binding"/>
    <property type="evidence" value="ECO:0007669"/>
    <property type="project" value="UniProtKB-KW"/>
</dbReference>
<accession>A0AB73T377</accession>
<organism evidence="4 5">
    <name type="scientific">Murimonas intestini</name>
    <dbReference type="NCBI Taxonomy" id="1337051"/>
    <lineage>
        <taxon>Bacteria</taxon>
        <taxon>Bacillati</taxon>
        <taxon>Bacillota</taxon>
        <taxon>Clostridia</taxon>
        <taxon>Lachnospirales</taxon>
        <taxon>Lachnospiraceae</taxon>
        <taxon>Murimonas</taxon>
    </lineage>
</organism>
<keyword evidence="5" id="KW-1185">Reference proteome</keyword>
<dbReference type="Gene3D" id="3.40.50.300">
    <property type="entry name" value="P-loop containing nucleotide triphosphate hydrolases"/>
    <property type="match status" value="1"/>
</dbReference>
<evidence type="ECO:0000256" key="2">
    <source>
        <dbReference type="ARBA" id="ARBA00022840"/>
    </source>
</evidence>
<keyword evidence="1" id="KW-0547">Nucleotide-binding</keyword>
<proteinExistence type="predicted"/>
<keyword evidence="2 4" id="KW-0067">ATP-binding</keyword>
<name>A0AB73T377_9FIRM</name>
<feature type="domain" description="ABC transporter" evidence="3">
    <location>
        <begin position="15"/>
        <end position="229"/>
    </location>
</feature>
<dbReference type="Proteomes" id="UP000245412">
    <property type="component" value="Unassembled WGS sequence"/>
</dbReference>
<dbReference type="PANTHER" id="PTHR43158">
    <property type="entry name" value="SKFA PEPTIDE EXPORT ATP-BINDING PROTEIN SKFE"/>
    <property type="match status" value="1"/>
</dbReference>
<evidence type="ECO:0000259" key="3">
    <source>
        <dbReference type="PROSITE" id="PS50893"/>
    </source>
</evidence>
<dbReference type="AlphaFoldDB" id="A0AB73T377"/>
<comment type="caution">
    <text evidence="4">The sequence shown here is derived from an EMBL/GenBank/DDBJ whole genome shotgun (WGS) entry which is preliminary data.</text>
</comment>
<evidence type="ECO:0000313" key="5">
    <source>
        <dbReference type="Proteomes" id="UP000245412"/>
    </source>
</evidence>
<gene>
    <name evidence="4" type="ORF">C7383_107154</name>
</gene>
<evidence type="ECO:0000313" key="4">
    <source>
        <dbReference type="EMBL" id="PWJ75147.1"/>
    </source>
</evidence>
<dbReference type="PROSITE" id="PS50893">
    <property type="entry name" value="ABC_TRANSPORTER_2"/>
    <property type="match status" value="1"/>
</dbReference>
<dbReference type="SUPFAM" id="SSF52540">
    <property type="entry name" value="P-loop containing nucleoside triphosphate hydrolases"/>
    <property type="match status" value="1"/>
</dbReference>
<dbReference type="InterPro" id="IPR003439">
    <property type="entry name" value="ABC_transporter-like_ATP-bd"/>
</dbReference>
<dbReference type="Pfam" id="PF00005">
    <property type="entry name" value="ABC_tran"/>
    <property type="match status" value="1"/>
</dbReference>
<dbReference type="EMBL" id="QGGY01000007">
    <property type="protein sequence ID" value="PWJ75147.1"/>
    <property type="molecule type" value="Genomic_DNA"/>
</dbReference>
<protein>
    <submittedName>
        <fullName evidence="4">ABC-2 type transport system ATP-binding protein</fullName>
    </submittedName>
</protein>